<dbReference type="SUPFAM" id="SSF143430">
    <property type="entry name" value="TTP0101/SSO1404-like"/>
    <property type="match status" value="1"/>
</dbReference>
<feature type="binding site" evidence="9">
    <location>
        <position position="71"/>
    </location>
    <ligand>
        <name>Mg(2+)</name>
        <dbReference type="ChEBI" id="CHEBI:18420"/>
        <note>catalytic</note>
    </ligand>
</feature>
<dbReference type="EMBL" id="CP022129">
    <property type="protein sequence ID" value="ASF46392.1"/>
    <property type="molecule type" value="Genomic_DNA"/>
</dbReference>
<keyword evidence="5 9" id="KW-0255">Endonuclease</keyword>
<evidence type="ECO:0000256" key="9">
    <source>
        <dbReference type="HAMAP-Rule" id="MF_01471"/>
    </source>
</evidence>
<protein>
    <recommendedName>
        <fullName evidence="9">CRISPR-associated endoribonuclease Cas2</fullName>
        <ecNumber evidence="9">3.1.-.-</ecNumber>
    </recommendedName>
</protein>
<evidence type="ECO:0000256" key="4">
    <source>
        <dbReference type="ARBA" id="ARBA00022723"/>
    </source>
</evidence>
<dbReference type="GO" id="GO:0004521">
    <property type="term" value="F:RNA endonuclease activity"/>
    <property type="evidence" value="ECO:0007669"/>
    <property type="project" value="InterPro"/>
</dbReference>
<evidence type="ECO:0000256" key="1">
    <source>
        <dbReference type="ARBA" id="ARBA00001946"/>
    </source>
</evidence>
<keyword evidence="7 9" id="KW-0460">Magnesium</keyword>
<keyword evidence="3 9" id="KW-0540">Nuclease</keyword>
<keyword evidence="11" id="KW-1185">Reference proteome</keyword>
<evidence type="ECO:0000313" key="10">
    <source>
        <dbReference type="EMBL" id="ASF46392.1"/>
    </source>
</evidence>
<dbReference type="PANTHER" id="PTHR34405:SF3">
    <property type="entry name" value="CRISPR-ASSOCIATED ENDORIBONUCLEASE CAS2 3"/>
    <property type="match status" value="1"/>
</dbReference>
<dbReference type="PANTHER" id="PTHR34405">
    <property type="entry name" value="CRISPR-ASSOCIATED ENDORIBONUCLEASE CAS2"/>
    <property type="match status" value="1"/>
</dbReference>
<evidence type="ECO:0000256" key="5">
    <source>
        <dbReference type="ARBA" id="ARBA00022759"/>
    </source>
</evidence>
<keyword evidence="6 9" id="KW-0378">Hydrolase</keyword>
<gene>
    <name evidence="9 10" type="primary">cas2</name>
    <name evidence="10" type="ORF">CEK71_10075</name>
</gene>
<dbReference type="GO" id="GO:0043571">
    <property type="term" value="P:maintenance of CRISPR repeat elements"/>
    <property type="evidence" value="ECO:0007669"/>
    <property type="project" value="UniProtKB-UniRule"/>
</dbReference>
<keyword evidence="8 9" id="KW-0051">Antiviral defense</keyword>
<dbReference type="InterPro" id="IPR019199">
    <property type="entry name" value="Virulence_VapD/CRISPR_Cas2"/>
</dbReference>
<comment type="function">
    <text evidence="9">CRISPR (clustered regularly interspaced short palindromic repeat), is an adaptive immune system that provides protection against mobile genetic elements (viruses, transposable elements and conjugative plasmids). CRISPR clusters contain sequences complementary to antecedent mobile elements and target invading nucleic acids. CRISPR clusters are transcribed and processed into CRISPR RNA (crRNA). Functions as a ssRNA-specific endoribonuclease. Involved in the integration of spacer DNA into the CRISPR cassette.</text>
</comment>
<keyword evidence="4 9" id="KW-0479">Metal-binding</keyword>
<organism evidence="10 11">
    <name type="scientific">Methylovulum psychrotolerans</name>
    <dbReference type="NCBI Taxonomy" id="1704499"/>
    <lineage>
        <taxon>Bacteria</taxon>
        <taxon>Pseudomonadati</taxon>
        <taxon>Pseudomonadota</taxon>
        <taxon>Gammaproteobacteria</taxon>
        <taxon>Methylococcales</taxon>
        <taxon>Methylococcaceae</taxon>
        <taxon>Methylovulum</taxon>
    </lineage>
</organism>
<proteinExistence type="inferred from homology"/>
<dbReference type="NCBIfam" id="TIGR01573">
    <property type="entry name" value="cas2"/>
    <property type="match status" value="1"/>
</dbReference>
<dbReference type="GO" id="GO:0016787">
    <property type="term" value="F:hydrolase activity"/>
    <property type="evidence" value="ECO:0007669"/>
    <property type="project" value="UniProtKB-KW"/>
</dbReference>
<accession>A0A1Z4BYR2</accession>
<evidence type="ECO:0000256" key="7">
    <source>
        <dbReference type="ARBA" id="ARBA00022842"/>
    </source>
</evidence>
<name>A0A1Z4BYR2_9GAMM</name>
<comment type="subunit">
    <text evidence="9">Homodimer, forms a heterotetramer with a Cas1 homodimer.</text>
</comment>
<dbReference type="GO" id="GO:0046872">
    <property type="term" value="F:metal ion binding"/>
    <property type="evidence" value="ECO:0007669"/>
    <property type="project" value="UniProtKB-UniRule"/>
</dbReference>
<sequence>MLSVLGRQYGMLKNAPYLSAVKNVTVCLTNLSNRRSPNKMALNTSASTVPLVKITLTMSNAMTNTAIVAYDIVDNKKRRKVFRCLQAWQLSCQYSLFECQLSQKQSEELLLQLCALIDISQDKLLFVWLDQQRPAKALTKRALINFKKPANYIK</sequence>
<reference evidence="10 11" key="1">
    <citation type="submission" date="2017-06" db="EMBL/GenBank/DDBJ databases">
        <title>Genome Sequencing of the methanotroph Methylovulum psychrotolerants str. HV10-M2 isolated from a high-altitude environment.</title>
        <authorList>
            <person name="Mateos-Rivera A."/>
        </authorList>
    </citation>
    <scope>NUCLEOTIDE SEQUENCE [LARGE SCALE GENOMIC DNA]</scope>
    <source>
        <strain evidence="10 11">HV10_M2</strain>
    </source>
</reference>
<dbReference type="GO" id="GO:0051607">
    <property type="term" value="P:defense response to virus"/>
    <property type="evidence" value="ECO:0007669"/>
    <property type="project" value="UniProtKB-UniRule"/>
</dbReference>
<dbReference type="KEGG" id="mpsy:CEK71_10075"/>
<dbReference type="Gene3D" id="3.30.70.240">
    <property type="match status" value="1"/>
</dbReference>
<dbReference type="HAMAP" id="MF_01471">
    <property type="entry name" value="Cas2"/>
    <property type="match status" value="1"/>
</dbReference>
<dbReference type="AlphaFoldDB" id="A0A1Z4BYR2"/>
<dbReference type="InterPro" id="IPR021127">
    <property type="entry name" value="CRISPR_associated_Cas2"/>
</dbReference>
<dbReference type="Pfam" id="PF09827">
    <property type="entry name" value="CRISPR_Cas2"/>
    <property type="match status" value="1"/>
</dbReference>
<dbReference type="EC" id="3.1.-.-" evidence="9"/>
<comment type="cofactor">
    <cofactor evidence="1 9">
        <name>Mg(2+)</name>
        <dbReference type="ChEBI" id="CHEBI:18420"/>
    </cofactor>
</comment>
<dbReference type="CDD" id="cd09725">
    <property type="entry name" value="Cas2_I_II_III"/>
    <property type="match status" value="1"/>
</dbReference>
<evidence type="ECO:0000256" key="6">
    <source>
        <dbReference type="ARBA" id="ARBA00022801"/>
    </source>
</evidence>
<dbReference type="Proteomes" id="UP000197019">
    <property type="component" value="Chromosome"/>
</dbReference>
<evidence type="ECO:0000256" key="2">
    <source>
        <dbReference type="ARBA" id="ARBA00009959"/>
    </source>
</evidence>
<evidence type="ECO:0000256" key="3">
    <source>
        <dbReference type="ARBA" id="ARBA00022722"/>
    </source>
</evidence>
<evidence type="ECO:0000256" key="8">
    <source>
        <dbReference type="ARBA" id="ARBA00023118"/>
    </source>
</evidence>
<evidence type="ECO:0000313" key="11">
    <source>
        <dbReference type="Proteomes" id="UP000197019"/>
    </source>
</evidence>
<comment type="similarity">
    <text evidence="2 9">Belongs to the CRISPR-associated endoribonuclease Cas2 protein family.</text>
</comment>